<proteinExistence type="predicted"/>
<organism evidence="2">
    <name type="scientific">hydrothermal vent metagenome</name>
    <dbReference type="NCBI Taxonomy" id="652676"/>
    <lineage>
        <taxon>unclassified sequences</taxon>
        <taxon>metagenomes</taxon>
        <taxon>ecological metagenomes</taxon>
    </lineage>
</organism>
<feature type="domain" description="DUF6036" evidence="1">
    <location>
        <begin position="15"/>
        <end position="152"/>
    </location>
</feature>
<dbReference type="InterPro" id="IPR043519">
    <property type="entry name" value="NT_sf"/>
</dbReference>
<accession>A0A3B0V2J2</accession>
<dbReference type="InterPro" id="IPR045792">
    <property type="entry name" value="DUF6036"/>
</dbReference>
<name>A0A3B0V2J2_9ZZZZ</name>
<dbReference type="SUPFAM" id="SSF81301">
    <property type="entry name" value="Nucleotidyltransferase"/>
    <property type="match status" value="1"/>
</dbReference>
<gene>
    <name evidence="2" type="ORF">MNBD_CHLOROFLEXI01-4770</name>
</gene>
<sequence length="190" mass="21746">MSQTEPQGYFHDPLESLERLLSHFDYQGVIIGGIAVSLLGQARFTEDLDAMVLLSIEEIPHFLAMAYKEGIEPRIAQADDFARHNRVLLLRHIASQTNIDISLGILPFEEEVVARSQIYEIDDSLKIHLPTAEDLIIMKAIAHRPKDLLDIQGIIRNHSQLDRGRIQDWVTQFADLLERPELWDDIASWL</sequence>
<protein>
    <recommendedName>
        <fullName evidence="1">DUF6036 domain-containing protein</fullName>
    </recommendedName>
</protein>
<reference evidence="2" key="1">
    <citation type="submission" date="2018-06" db="EMBL/GenBank/DDBJ databases">
        <authorList>
            <person name="Zhirakovskaya E."/>
        </authorList>
    </citation>
    <scope>NUCLEOTIDE SEQUENCE</scope>
</reference>
<evidence type="ECO:0000313" key="2">
    <source>
        <dbReference type="EMBL" id="VAW31089.1"/>
    </source>
</evidence>
<evidence type="ECO:0000259" key="1">
    <source>
        <dbReference type="Pfam" id="PF19502"/>
    </source>
</evidence>
<dbReference type="Pfam" id="PF19502">
    <property type="entry name" value="DUF6036"/>
    <property type="match status" value="1"/>
</dbReference>
<dbReference type="Gene3D" id="3.30.460.40">
    <property type="match status" value="1"/>
</dbReference>
<dbReference type="AlphaFoldDB" id="A0A3B0V2J2"/>
<dbReference type="EMBL" id="UOEU01000154">
    <property type="protein sequence ID" value="VAW31089.1"/>
    <property type="molecule type" value="Genomic_DNA"/>
</dbReference>